<dbReference type="AlphaFoldDB" id="A0A287GGS7"/>
<dbReference type="EnsemblPlants" id="HORVU.MOREX.r3.1HG0081980.1">
    <property type="protein sequence ID" value="HORVU.MOREX.r3.1HG0081980.1.CDS1"/>
    <property type="gene ID" value="HORVU.MOREX.r3.1HG0081980"/>
</dbReference>
<dbReference type="KEGG" id="hvg:123448738"/>
<keyword evidence="3" id="KW-1185">Reference proteome</keyword>
<dbReference type="eggNOG" id="ENOG502R4Y9">
    <property type="taxonomic scope" value="Eukaryota"/>
</dbReference>
<proteinExistence type="inferred from homology"/>
<name>A0A287GGS7_HORVV</name>
<dbReference type="InterPro" id="IPR007608">
    <property type="entry name" value="Senescence_reg_S40"/>
</dbReference>
<reference evidence="3" key="1">
    <citation type="journal article" date="2012" name="Nature">
        <title>A physical, genetic and functional sequence assembly of the barley genome.</title>
        <authorList>
            <consortium name="The International Barley Genome Sequencing Consortium"/>
            <person name="Mayer K.F."/>
            <person name="Waugh R."/>
            <person name="Brown J.W."/>
            <person name="Schulman A."/>
            <person name="Langridge P."/>
            <person name="Platzer M."/>
            <person name="Fincher G.B."/>
            <person name="Muehlbauer G.J."/>
            <person name="Sato K."/>
            <person name="Close T.J."/>
            <person name="Wise R.P."/>
            <person name="Stein N."/>
        </authorList>
    </citation>
    <scope>NUCLEOTIDE SEQUENCE [LARGE SCALE GENOMIC DNA]</scope>
    <source>
        <strain evidence="3">cv. Morex</strain>
    </source>
</reference>
<dbReference type="GeneID" id="123448738"/>
<dbReference type="Gramene" id="HORVU.MOREX.r2.1HG0067190.1">
    <property type="protein sequence ID" value="HORVU.MOREX.r2.1HG0067190.1.CDS.1"/>
    <property type="gene ID" value="HORVU.MOREX.r2.1HG0067190"/>
</dbReference>
<dbReference type="OrthoDB" id="688889at2759"/>
<dbReference type="OMA" id="PETCHTH"/>
<comment type="similarity">
    <text evidence="1">Belongs to the senescence regulator S40 family.</text>
</comment>
<reference evidence="2" key="3">
    <citation type="submission" date="2022-01" db="UniProtKB">
        <authorList>
            <consortium name="EnsemblPlants"/>
        </authorList>
    </citation>
    <scope>IDENTIFICATION</scope>
    <source>
        <strain evidence="2">subsp. vulgare</strain>
    </source>
</reference>
<dbReference type="GO" id="GO:0010150">
    <property type="term" value="P:leaf senescence"/>
    <property type="evidence" value="ECO:0007669"/>
    <property type="project" value="UniProtKB-ARBA"/>
</dbReference>
<gene>
    <name evidence="2" type="primary">LOC123448738</name>
</gene>
<dbReference type="PaxDb" id="4513-MLOC_15499.1"/>
<dbReference type="Gramene" id="HORVU.MOREX.r3.1HG0081980.1">
    <property type="protein sequence ID" value="HORVU.MOREX.r3.1HG0081980.1.CDS1"/>
    <property type="gene ID" value="HORVU.MOREX.r3.1HG0081980"/>
</dbReference>
<protein>
    <submittedName>
        <fullName evidence="2">Uncharacterized protein</fullName>
    </submittedName>
</protein>
<accession>A0A287GGS7</accession>
<reference evidence="2" key="2">
    <citation type="submission" date="2020-10" db="EMBL/GenBank/DDBJ databases">
        <authorList>
            <person name="Scholz U."/>
            <person name="Mascher M."/>
            <person name="Fiebig A."/>
        </authorList>
    </citation>
    <scope>NUCLEOTIDE SEQUENCE [LARGE SCALE GENOMIC DNA]</scope>
    <source>
        <strain evidence="2">cv. Morex</strain>
    </source>
</reference>
<dbReference type="PANTHER" id="PTHR33083:SF71">
    <property type="entry name" value="OS05G0531000 PROTEIN"/>
    <property type="match status" value="1"/>
</dbReference>
<dbReference type="InParanoid" id="A0A287GGS7"/>
<dbReference type="Pfam" id="PF04520">
    <property type="entry name" value="Senescence_reg"/>
    <property type="match status" value="1"/>
</dbReference>
<evidence type="ECO:0000256" key="1">
    <source>
        <dbReference type="ARBA" id="ARBA00034773"/>
    </source>
</evidence>
<dbReference type="Proteomes" id="UP000011116">
    <property type="component" value="Chromosome 1H"/>
</dbReference>
<dbReference type="PANTHER" id="PTHR33083">
    <property type="entry name" value="EXPRESSED PROTEIN"/>
    <property type="match status" value="1"/>
</dbReference>
<evidence type="ECO:0000313" key="3">
    <source>
        <dbReference type="Proteomes" id="UP000011116"/>
    </source>
</evidence>
<sequence>MEELDEFEVLWPEYYAGLAHADDDQHKPLPLASSVHAQSAATPWQRRAARSRPVDVPPTPSRAAVLLLRWKDGTDHDDLAGKDGGGKKIIVPPHLLVSGRRLSDGEAAAACTLLRSGAARHGKRARDLRHLRNSVLRMTGFIEG</sequence>
<evidence type="ECO:0000313" key="2">
    <source>
        <dbReference type="EnsemblPlants" id="HORVU.MOREX.r3.1HG0081980.1.CDS1"/>
    </source>
</evidence>
<dbReference type="RefSeq" id="XP_044981669.1">
    <property type="nucleotide sequence ID" value="XM_045125734.1"/>
</dbReference>
<organism evidence="2 3">
    <name type="scientific">Hordeum vulgare subsp. vulgare</name>
    <name type="common">Domesticated barley</name>
    <dbReference type="NCBI Taxonomy" id="112509"/>
    <lineage>
        <taxon>Eukaryota</taxon>
        <taxon>Viridiplantae</taxon>
        <taxon>Streptophyta</taxon>
        <taxon>Embryophyta</taxon>
        <taxon>Tracheophyta</taxon>
        <taxon>Spermatophyta</taxon>
        <taxon>Magnoliopsida</taxon>
        <taxon>Liliopsida</taxon>
        <taxon>Poales</taxon>
        <taxon>Poaceae</taxon>
        <taxon>BOP clade</taxon>
        <taxon>Pooideae</taxon>
        <taxon>Triticodae</taxon>
        <taxon>Triticeae</taxon>
        <taxon>Hordeinae</taxon>
        <taxon>Hordeum</taxon>
    </lineage>
</organism>